<dbReference type="AlphaFoldDB" id="A0A917G8D8"/>
<accession>A0A917G8D8</accession>
<gene>
    <name evidence="1" type="ORF">GCM10007304_46930</name>
</gene>
<dbReference type="RefSeq" id="WP_188547566.1">
    <property type="nucleotide sequence ID" value="NZ_BMCU01000006.1"/>
</dbReference>
<reference evidence="1" key="1">
    <citation type="journal article" date="2014" name="Int. J. Syst. Evol. Microbiol.">
        <title>Complete genome sequence of Corynebacterium casei LMG S-19264T (=DSM 44701T), isolated from a smear-ripened cheese.</title>
        <authorList>
            <consortium name="US DOE Joint Genome Institute (JGI-PGF)"/>
            <person name="Walter F."/>
            <person name="Albersmeier A."/>
            <person name="Kalinowski J."/>
            <person name="Ruckert C."/>
        </authorList>
    </citation>
    <scope>NUCLEOTIDE SEQUENCE</scope>
    <source>
        <strain evidence="1">CCM 7905</strain>
    </source>
</reference>
<evidence type="ECO:0000313" key="1">
    <source>
        <dbReference type="EMBL" id="GGG27723.1"/>
    </source>
</evidence>
<proteinExistence type="predicted"/>
<dbReference type="EMBL" id="BMCU01000006">
    <property type="protein sequence ID" value="GGG27723.1"/>
    <property type="molecule type" value="Genomic_DNA"/>
</dbReference>
<protein>
    <submittedName>
        <fullName evidence="1">Uncharacterized protein</fullName>
    </submittedName>
</protein>
<organism evidence="1 2">
    <name type="scientific">Rhodococcoides trifolii</name>
    <dbReference type="NCBI Taxonomy" id="908250"/>
    <lineage>
        <taxon>Bacteria</taxon>
        <taxon>Bacillati</taxon>
        <taxon>Actinomycetota</taxon>
        <taxon>Actinomycetes</taxon>
        <taxon>Mycobacteriales</taxon>
        <taxon>Nocardiaceae</taxon>
        <taxon>Rhodococcoides</taxon>
    </lineage>
</organism>
<reference evidence="1" key="2">
    <citation type="submission" date="2020-09" db="EMBL/GenBank/DDBJ databases">
        <authorList>
            <person name="Sun Q."/>
            <person name="Sedlacek I."/>
        </authorList>
    </citation>
    <scope>NUCLEOTIDE SEQUENCE</scope>
    <source>
        <strain evidence="1">CCM 7905</strain>
    </source>
</reference>
<name>A0A917G8D8_9NOCA</name>
<sequence>MFRITDHQLITGLIGTAVHLPAERSDRARHLVTEALALASFLDLPVLIEEAEGALGRIEHDESCTWCAGMPGAHMPPVEEVFWCTH</sequence>
<evidence type="ECO:0000313" key="2">
    <source>
        <dbReference type="Proteomes" id="UP000654257"/>
    </source>
</evidence>
<dbReference type="Proteomes" id="UP000654257">
    <property type="component" value="Unassembled WGS sequence"/>
</dbReference>
<comment type="caution">
    <text evidence="1">The sequence shown here is derived from an EMBL/GenBank/DDBJ whole genome shotgun (WGS) entry which is preliminary data.</text>
</comment>
<keyword evidence="2" id="KW-1185">Reference proteome</keyword>